<accession>A0A8E0RUC5</accession>
<sequence>MPLNIRVAVFLVLALLAGSYHSEMGGSSHLSQKSRTLRRPNAGLPRVELNGGPSSGGSGRSHSLERPYNRLSPYGNVQTSRGPPPGSSVLGTRYATDAGADAGAADATAPTSSRPNSSTNSSVSSPNNTPAPRVENSLHIPSPIARTPGPHVNSSSSASSRPGSKTATNSATPSQITWREKSTKELQIDEKICKLIGQLPTELQQTTSLVLLMMNNFGSGEDCDKGLEARLRQAFQMAPPTRQSSTVNEIDDSVNQINGFSIMDETKSSPGVKLPVNGPSPIELDESNDVTNKLTDPRMTQSCYSTSNGQEINHYREPLGRPNQNGNNYTRSLDSDTSIASDLAVSNSAIDDLVNFVPHSVSTLLRRLARCMADRLAWKRNQLVDAQQHVMRNASERKWVRLII</sequence>
<feature type="compositionally biased region" description="Low complexity" evidence="1">
    <location>
        <begin position="95"/>
        <end position="132"/>
    </location>
</feature>
<feature type="chain" id="PRO_5034754561" evidence="2">
    <location>
        <begin position="23"/>
        <end position="404"/>
    </location>
</feature>
<gene>
    <name evidence="3" type="ORF">FBUS_03619</name>
</gene>
<reference evidence="3" key="1">
    <citation type="submission" date="2019-05" db="EMBL/GenBank/DDBJ databases">
        <title>Annotation for the trematode Fasciolopsis buski.</title>
        <authorList>
            <person name="Choi Y.-J."/>
        </authorList>
    </citation>
    <scope>NUCLEOTIDE SEQUENCE</scope>
    <source>
        <strain evidence="3">HT</strain>
        <tissue evidence="3">Whole worm</tissue>
    </source>
</reference>
<organism evidence="3 4">
    <name type="scientific">Fasciolopsis buskii</name>
    <dbReference type="NCBI Taxonomy" id="27845"/>
    <lineage>
        <taxon>Eukaryota</taxon>
        <taxon>Metazoa</taxon>
        <taxon>Spiralia</taxon>
        <taxon>Lophotrochozoa</taxon>
        <taxon>Platyhelminthes</taxon>
        <taxon>Trematoda</taxon>
        <taxon>Digenea</taxon>
        <taxon>Plagiorchiida</taxon>
        <taxon>Echinostomata</taxon>
        <taxon>Echinostomatoidea</taxon>
        <taxon>Fasciolidae</taxon>
        <taxon>Fasciolopsis</taxon>
    </lineage>
</organism>
<feature type="compositionally biased region" description="Polar residues" evidence="1">
    <location>
        <begin position="289"/>
        <end position="307"/>
    </location>
</feature>
<feature type="region of interest" description="Disordered" evidence="1">
    <location>
        <begin position="278"/>
        <end position="307"/>
    </location>
</feature>
<feature type="compositionally biased region" description="Polar residues" evidence="1">
    <location>
        <begin position="161"/>
        <end position="177"/>
    </location>
</feature>
<dbReference type="Proteomes" id="UP000728185">
    <property type="component" value="Unassembled WGS sequence"/>
</dbReference>
<keyword evidence="2" id="KW-0732">Signal</keyword>
<dbReference type="AlphaFoldDB" id="A0A8E0RUC5"/>
<protein>
    <submittedName>
        <fullName evidence="3">Uncharacterized protein</fullName>
    </submittedName>
</protein>
<comment type="caution">
    <text evidence="3">The sequence shown here is derived from an EMBL/GenBank/DDBJ whole genome shotgun (WGS) entry which is preliminary data.</text>
</comment>
<feature type="region of interest" description="Disordered" evidence="1">
    <location>
        <begin position="23"/>
        <end position="178"/>
    </location>
</feature>
<evidence type="ECO:0000256" key="2">
    <source>
        <dbReference type="SAM" id="SignalP"/>
    </source>
</evidence>
<evidence type="ECO:0000313" key="3">
    <source>
        <dbReference type="EMBL" id="KAA0188223.1"/>
    </source>
</evidence>
<keyword evidence="4" id="KW-1185">Reference proteome</keyword>
<dbReference type="OrthoDB" id="6278978at2759"/>
<dbReference type="EMBL" id="LUCM01008548">
    <property type="protein sequence ID" value="KAA0188223.1"/>
    <property type="molecule type" value="Genomic_DNA"/>
</dbReference>
<evidence type="ECO:0000313" key="4">
    <source>
        <dbReference type="Proteomes" id="UP000728185"/>
    </source>
</evidence>
<feature type="signal peptide" evidence="2">
    <location>
        <begin position="1"/>
        <end position="22"/>
    </location>
</feature>
<proteinExistence type="predicted"/>
<evidence type="ECO:0000256" key="1">
    <source>
        <dbReference type="SAM" id="MobiDB-lite"/>
    </source>
</evidence>
<name>A0A8E0RUC5_9TREM</name>